<dbReference type="AlphaFoldDB" id="A0A067TBQ2"/>
<gene>
    <name evidence="3" type="ORF">GALMADRAFT_136388</name>
</gene>
<dbReference type="HOGENOM" id="CLU_000288_6_10_1"/>
<dbReference type="InterPro" id="IPR027417">
    <property type="entry name" value="P-loop_NTPase"/>
</dbReference>
<dbReference type="STRING" id="685588.A0A067TBQ2"/>
<protein>
    <recommendedName>
        <fullName evidence="2">Nephrocystin 3-like N-terminal domain-containing protein</fullName>
    </recommendedName>
</protein>
<feature type="domain" description="Nephrocystin 3-like N-terminal" evidence="2">
    <location>
        <begin position="73"/>
        <end position="230"/>
    </location>
</feature>
<sequence>MNFSHSVITGGNFVRHNTNPSVNGFERLFNMAAPCAFHNSAERFDPPKCHENTRVAVLKKIMDWILRQDPDTRDAIVMWLYGAAGAGKSAIAQSLAEMCYGSNKLLASFFFSRNHPLRGNARALVATLAYQLVVNLPPGTQVREHIAATIEHNPLIFAQSLEEQFLSLIVSPLKQLAESGFFANPDSPRLIIIDGLDECDKSPVQCNIIRTIFQLIHSQRLPILFLIASRPETEICLAFDAPSSIPILARLALDDEYGSFDDIRRFLYDKFTEIKQTHQIKNHIPRSWPTQDVVEALVRKSSGQFIYASTVIKFVGSSRHRPTDRLDIILGIRPGNGSAPFAELDALYTNILSRVDDVVNVLHILSLLILKPSNFWPDDNLEAFLSLKPGDISLILSDLGSLLSLEHLAGFPEPTILHASLKDFLLDSSRSKDFHVNPVERHNEYALLSFQHLKSELLQTLFT</sequence>
<keyword evidence="1" id="KW-0677">Repeat</keyword>
<evidence type="ECO:0000313" key="3">
    <source>
        <dbReference type="EMBL" id="KDR79782.1"/>
    </source>
</evidence>
<organism evidence="3 4">
    <name type="scientific">Galerina marginata (strain CBS 339.88)</name>
    <dbReference type="NCBI Taxonomy" id="685588"/>
    <lineage>
        <taxon>Eukaryota</taxon>
        <taxon>Fungi</taxon>
        <taxon>Dikarya</taxon>
        <taxon>Basidiomycota</taxon>
        <taxon>Agaricomycotina</taxon>
        <taxon>Agaricomycetes</taxon>
        <taxon>Agaricomycetidae</taxon>
        <taxon>Agaricales</taxon>
        <taxon>Agaricineae</taxon>
        <taxon>Strophariaceae</taxon>
        <taxon>Galerina</taxon>
    </lineage>
</organism>
<dbReference type="PANTHER" id="PTHR10039:SF14">
    <property type="entry name" value="NACHT DOMAIN-CONTAINING PROTEIN"/>
    <property type="match status" value="1"/>
</dbReference>
<dbReference type="InterPro" id="IPR056884">
    <property type="entry name" value="NPHP3-like_N"/>
</dbReference>
<dbReference type="Pfam" id="PF24883">
    <property type="entry name" value="NPHP3_N"/>
    <property type="match status" value="1"/>
</dbReference>
<reference evidence="4" key="1">
    <citation type="journal article" date="2014" name="Proc. Natl. Acad. Sci. U.S.A.">
        <title>Extensive sampling of basidiomycete genomes demonstrates inadequacy of the white-rot/brown-rot paradigm for wood decay fungi.</title>
        <authorList>
            <person name="Riley R."/>
            <person name="Salamov A.A."/>
            <person name="Brown D.W."/>
            <person name="Nagy L.G."/>
            <person name="Floudas D."/>
            <person name="Held B.W."/>
            <person name="Levasseur A."/>
            <person name="Lombard V."/>
            <person name="Morin E."/>
            <person name="Otillar R."/>
            <person name="Lindquist E.A."/>
            <person name="Sun H."/>
            <person name="LaButti K.M."/>
            <person name="Schmutz J."/>
            <person name="Jabbour D."/>
            <person name="Luo H."/>
            <person name="Baker S.E."/>
            <person name="Pisabarro A.G."/>
            <person name="Walton J.D."/>
            <person name="Blanchette R.A."/>
            <person name="Henrissat B."/>
            <person name="Martin F."/>
            <person name="Cullen D."/>
            <person name="Hibbett D.S."/>
            <person name="Grigoriev I.V."/>
        </authorList>
    </citation>
    <scope>NUCLEOTIDE SEQUENCE [LARGE SCALE GENOMIC DNA]</scope>
    <source>
        <strain evidence="4">CBS 339.88</strain>
    </source>
</reference>
<dbReference type="Proteomes" id="UP000027222">
    <property type="component" value="Unassembled WGS sequence"/>
</dbReference>
<dbReference type="EMBL" id="KL142372">
    <property type="protein sequence ID" value="KDR79782.1"/>
    <property type="molecule type" value="Genomic_DNA"/>
</dbReference>
<dbReference type="Gene3D" id="3.40.50.300">
    <property type="entry name" value="P-loop containing nucleotide triphosphate hydrolases"/>
    <property type="match status" value="1"/>
</dbReference>
<dbReference type="PANTHER" id="PTHR10039">
    <property type="entry name" value="AMELOGENIN"/>
    <property type="match status" value="1"/>
</dbReference>
<evidence type="ECO:0000256" key="1">
    <source>
        <dbReference type="ARBA" id="ARBA00022737"/>
    </source>
</evidence>
<dbReference type="OrthoDB" id="4760524at2759"/>
<evidence type="ECO:0000259" key="2">
    <source>
        <dbReference type="Pfam" id="PF24883"/>
    </source>
</evidence>
<proteinExistence type="predicted"/>
<dbReference type="SUPFAM" id="SSF52540">
    <property type="entry name" value="P-loop containing nucleoside triphosphate hydrolases"/>
    <property type="match status" value="1"/>
</dbReference>
<evidence type="ECO:0000313" key="4">
    <source>
        <dbReference type="Proteomes" id="UP000027222"/>
    </source>
</evidence>
<name>A0A067TBQ2_GALM3</name>
<keyword evidence="4" id="KW-1185">Reference proteome</keyword>
<accession>A0A067TBQ2</accession>